<protein>
    <submittedName>
        <fullName evidence="2">Uncharacterized protein</fullName>
    </submittedName>
</protein>
<feature type="region of interest" description="Disordered" evidence="1">
    <location>
        <begin position="26"/>
        <end position="74"/>
    </location>
</feature>
<dbReference type="Proteomes" id="UP001265746">
    <property type="component" value="Unassembled WGS sequence"/>
</dbReference>
<evidence type="ECO:0000313" key="3">
    <source>
        <dbReference type="Proteomes" id="UP001265746"/>
    </source>
</evidence>
<sequence length="133" mass="14467">MATASQPNGGLQPITSVSLPGVTVGATIYPEEVGGSDAGDERDLGEPDESDQLDSLNEHDRLYPPENSDGPLPEIRSVSKKYLQEQGLEGRGIYGRIYRSGVTDALYFLNHMDEKIWLTDAKGDCVLAQDQDL</sequence>
<reference evidence="2" key="1">
    <citation type="submission" date="2023-06" db="EMBL/GenBank/DDBJ databases">
        <authorList>
            <person name="Noh H."/>
        </authorList>
    </citation>
    <scope>NUCLEOTIDE SEQUENCE</scope>
    <source>
        <strain evidence="2">DUCC20226</strain>
    </source>
</reference>
<evidence type="ECO:0000313" key="2">
    <source>
        <dbReference type="EMBL" id="KAK2600826.1"/>
    </source>
</evidence>
<name>A0AAD9S874_PHOAM</name>
<proteinExistence type="predicted"/>
<comment type="caution">
    <text evidence="2">The sequence shown here is derived from an EMBL/GenBank/DDBJ whole genome shotgun (WGS) entry which is preliminary data.</text>
</comment>
<keyword evidence="3" id="KW-1185">Reference proteome</keyword>
<organism evidence="2 3">
    <name type="scientific">Phomopsis amygdali</name>
    <name type="common">Fusicoccum amygdali</name>
    <dbReference type="NCBI Taxonomy" id="1214568"/>
    <lineage>
        <taxon>Eukaryota</taxon>
        <taxon>Fungi</taxon>
        <taxon>Dikarya</taxon>
        <taxon>Ascomycota</taxon>
        <taxon>Pezizomycotina</taxon>
        <taxon>Sordariomycetes</taxon>
        <taxon>Sordariomycetidae</taxon>
        <taxon>Diaporthales</taxon>
        <taxon>Diaporthaceae</taxon>
        <taxon>Diaporthe</taxon>
    </lineage>
</organism>
<evidence type="ECO:0000256" key="1">
    <source>
        <dbReference type="SAM" id="MobiDB-lite"/>
    </source>
</evidence>
<dbReference type="AlphaFoldDB" id="A0AAD9S874"/>
<gene>
    <name evidence="2" type="ORF">N8I77_010333</name>
</gene>
<dbReference type="EMBL" id="JAUJFL010000006">
    <property type="protein sequence ID" value="KAK2600826.1"/>
    <property type="molecule type" value="Genomic_DNA"/>
</dbReference>
<accession>A0AAD9S874</accession>